<evidence type="ECO:0000256" key="1">
    <source>
        <dbReference type="SAM" id="Phobius"/>
    </source>
</evidence>
<feature type="transmembrane region" description="Helical" evidence="1">
    <location>
        <begin position="177"/>
        <end position="196"/>
    </location>
</feature>
<feature type="transmembrane region" description="Helical" evidence="1">
    <location>
        <begin position="146"/>
        <end position="171"/>
    </location>
</feature>
<accession>A0A9X4ALL9</accession>
<organism evidence="2 3">
    <name type="scientific">Terrihalobacillus insolitus</name>
    <dbReference type="NCBI Taxonomy" id="2950438"/>
    <lineage>
        <taxon>Bacteria</taxon>
        <taxon>Bacillati</taxon>
        <taxon>Bacillota</taxon>
        <taxon>Bacilli</taxon>
        <taxon>Bacillales</taxon>
        <taxon>Bacillaceae</taxon>
        <taxon>Terrihalobacillus</taxon>
    </lineage>
</organism>
<protein>
    <submittedName>
        <fullName evidence="2">DUF624 domain-containing protein</fullName>
    </submittedName>
</protein>
<gene>
    <name evidence="2" type="ORF">NC797_08440</name>
</gene>
<dbReference type="Pfam" id="PF04854">
    <property type="entry name" value="DUF624"/>
    <property type="match status" value="1"/>
</dbReference>
<keyword evidence="1" id="KW-0812">Transmembrane</keyword>
<keyword evidence="1" id="KW-0472">Membrane</keyword>
<comment type="caution">
    <text evidence="2">The sequence shown here is derived from an EMBL/GenBank/DDBJ whole genome shotgun (WGS) entry which is preliminary data.</text>
</comment>
<keyword evidence="3" id="KW-1185">Reference proteome</keyword>
<dbReference type="AlphaFoldDB" id="A0A9X4ALL9"/>
<feature type="transmembrane region" description="Helical" evidence="1">
    <location>
        <begin position="103"/>
        <end position="125"/>
    </location>
</feature>
<proteinExistence type="predicted"/>
<dbReference type="RefSeq" id="WP_272436341.1">
    <property type="nucleotide sequence ID" value="NZ_JAMQKB010000006.1"/>
</dbReference>
<evidence type="ECO:0000313" key="2">
    <source>
        <dbReference type="EMBL" id="MDC3424537.1"/>
    </source>
</evidence>
<dbReference type="InterPro" id="IPR006938">
    <property type="entry name" value="DUF624"/>
</dbReference>
<name>A0A9X4ALL9_9BACI</name>
<dbReference type="EMBL" id="JAMQKB010000006">
    <property type="protein sequence ID" value="MDC3424537.1"/>
    <property type="molecule type" value="Genomic_DNA"/>
</dbReference>
<keyword evidence="1" id="KW-1133">Transmembrane helix</keyword>
<evidence type="ECO:0000313" key="3">
    <source>
        <dbReference type="Proteomes" id="UP001145050"/>
    </source>
</evidence>
<feature type="transmembrane region" description="Helical" evidence="1">
    <location>
        <begin position="78"/>
        <end position="97"/>
    </location>
</feature>
<feature type="transmembrane region" description="Helical" evidence="1">
    <location>
        <begin position="23"/>
        <end position="48"/>
    </location>
</feature>
<reference evidence="2" key="1">
    <citation type="submission" date="2022-06" db="EMBL/GenBank/DDBJ databases">
        <title>Aquibacillus sp. a new bacterium isolated from soil saline samples.</title>
        <authorList>
            <person name="Galisteo C."/>
            <person name="De La Haba R."/>
            <person name="Sanchez-Porro C."/>
            <person name="Ventosa A."/>
        </authorList>
    </citation>
    <scope>NUCLEOTIDE SEQUENCE</scope>
    <source>
        <strain evidence="2">3ASR75-11</strain>
    </source>
</reference>
<sequence length="212" mass="24267">MGSFTAVIFMVFEWFMRIVKLNVLWLLSCMVGVLLFSFFPATVAAFAVTDQWVKGNVHIAIGKTFWKAFKDYYWKSQLIGFILSILYTIIMVDFRFFGRIENITIQYVTFGLLTIILVGLLILSVNVFPTLVRSDQGIKATCKHSFFTGVSFLHLTGVTILGIIGILLVSYRFPATFFFLTGGGIMMWVTCLNQIIRHKVEVRYKKLNRVID</sequence>
<dbReference type="Proteomes" id="UP001145050">
    <property type="component" value="Unassembled WGS sequence"/>
</dbReference>